<keyword evidence="11 13" id="KW-0739">Sodium transport</keyword>
<comment type="subcellular location">
    <subcellularLocation>
        <location evidence="1">Membrane</location>
        <topology evidence="1">Multi-pass membrane protein</topology>
    </subcellularLocation>
</comment>
<evidence type="ECO:0000256" key="12">
    <source>
        <dbReference type="ARBA" id="ARBA00023303"/>
    </source>
</evidence>
<evidence type="ECO:0000256" key="6">
    <source>
        <dbReference type="ARBA" id="ARBA00022989"/>
    </source>
</evidence>
<keyword evidence="6 14" id="KW-1133">Transmembrane helix</keyword>
<evidence type="ECO:0000256" key="8">
    <source>
        <dbReference type="ARBA" id="ARBA00023065"/>
    </source>
</evidence>
<keyword evidence="15" id="KW-1185">Reference proteome</keyword>
<dbReference type="WBParaSite" id="PgR020_g137_t01">
    <property type="protein sequence ID" value="PgR020_g137_t01"/>
    <property type="gene ID" value="PgR020_g137"/>
</dbReference>
<evidence type="ECO:0000313" key="15">
    <source>
        <dbReference type="Proteomes" id="UP000887569"/>
    </source>
</evidence>
<dbReference type="GO" id="GO:0015280">
    <property type="term" value="F:ligand-gated sodium channel activity"/>
    <property type="evidence" value="ECO:0007669"/>
    <property type="project" value="TreeGrafter"/>
</dbReference>
<keyword evidence="8 13" id="KW-0406">Ion transport</keyword>
<keyword evidence="5 13" id="KW-0812">Transmembrane</keyword>
<keyword evidence="10" id="KW-0325">Glycoprotein</keyword>
<dbReference type="PANTHER" id="PTHR11690:SF1">
    <property type="entry name" value="DEGENERIN LIKE"/>
    <property type="match status" value="1"/>
</dbReference>
<proteinExistence type="inferred from homology"/>
<evidence type="ECO:0000256" key="13">
    <source>
        <dbReference type="RuleBase" id="RU000679"/>
    </source>
</evidence>
<protein>
    <submittedName>
        <fullName evidence="16">Uncharacterized protein</fullName>
    </submittedName>
</protein>
<keyword evidence="3 13" id="KW-0813">Transport</keyword>
<organism evidence="15 16">
    <name type="scientific">Parascaris univalens</name>
    <name type="common">Nematode worm</name>
    <dbReference type="NCBI Taxonomy" id="6257"/>
    <lineage>
        <taxon>Eukaryota</taxon>
        <taxon>Metazoa</taxon>
        <taxon>Ecdysozoa</taxon>
        <taxon>Nematoda</taxon>
        <taxon>Chromadorea</taxon>
        <taxon>Rhabditida</taxon>
        <taxon>Spirurina</taxon>
        <taxon>Ascaridomorpha</taxon>
        <taxon>Ascaridoidea</taxon>
        <taxon>Ascarididae</taxon>
        <taxon>Parascaris</taxon>
    </lineage>
</organism>
<evidence type="ECO:0000256" key="1">
    <source>
        <dbReference type="ARBA" id="ARBA00004141"/>
    </source>
</evidence>
<accession>A0A915B0T2</accession>
<dbReference type="PANTHER" id="PTHR11690">
    <property type="entry name" value="AMILORIDE-SENSITIVE SODIUM CHANNEL-RELATED"/>
    <property type="match status" value="1"/>
</dbReference>
<evidence type="ECO:0000256" key="9">
    <source>
        <dbReference type="ARBA" id="ARBA00023136"/>
    </source>
</evidence>
<keyword evidence="12 13" id="KW-0407">Ion channel</keyword>
<keyword evidence="9 14" id="KW-0472">Membrane</keyword>
<evidence type="ECO:0000256" key="11">
    <source>
        <dbReference type="ARBA" id="ARBA00023201"/>
    </source>
</evidence>
<sequence>YIAETKPDIELYPRYYLYEGQYNKFRMFARHFHLLPGHEHCSNEYSTVGKATCYLTKWLVDNLEEPYQCTFPYMDKIRNVSLPSCDAGILVKHYRNTVNAESYFSHDCTLPCTRWEYTIVVDRTEGPPTDESDNRSAYAFRADISFNDLQYEEITEVHVLSFFGLLAQIGGQLSLFLGASIMSIIQVFLMLFILSKRSLTQRRESTQMITTPFTESEVKRNISEGEMSLANNFHVNNPELYAPISKRQVKTDERINNAI</sequence>
<feature type="transmembrane region" description="Helical" evidence="14">
    <location>
        <begin position="173"/>
        <end position="194"/>
    </location>
</feature>
<keyword evidence="4 13" id="KW-0894">Sodium channel</keyword>
<evidence type="ECO:0000256" key="10">
    <source>
        <dbReference type="ARBA" id="ARBA00023180"/>
    </source>
</evidence>
<dbReference type="AlphaFoldDB" id="A0A915B0T2"/>
<name>A0A915B0T2_PARUN</name>
<evidence type="ECO:0000256" key="7">
    <source>
        <dbReference type="ARBA" id="ARBA00023053"/>
    </source>
</evidence>
<evidence type="ECO:0000256" key="4">
    <source>
        <dbReference type="ARBA" id="ARBA00022461"/>
    </source>
</evidence>
<evidence type="ECO:0000313" key="16">
    <source>
        <dbReference type="WBParaSite" id="PgR020_g137_t01"/>
    </source>
</evidence>
<dbReference type="Gene3D" id="1.10.287.770">
    <property type="entry name" value="YojJ-like"/>
    <property type="match status" value="1"/>
</dbReference>
<evidence type="ECO:0000256" key="5">
    <source>
        <dbReference type="ARBA" id="ARBA00022692"/>
    </source>
</evidence>
<keyword evidence="7" id="KW-0915">Sodium</keyword>
<evidence type="ECO:0000256" key="14">
    <source>
        <dbReference type="SAM" id="Phobius"/>
    </source>
</evidence>
<evidence type="ECO:0000256" key="2">
    <source>
        <dbReference type="ARBA" id="ARBA00007193"/>
    </source>
</evidence>
<dbReference type="GO" id="GO:0005886">
    <property type="term" value="C:plasma membrane"/>
    <property type="evidence" value="ECO:0007669"/>
    <property type="project" value="TreeGrafter"/>
</dbReference>
<reference evidence="16" key="1">
    <citation type="submission" date="2022-11" db="UniProtKB">
        <authorList>
            <consortium name="WormBaseParasite"/>
        </authorList>
    </citation>
    <scope>IDENTIFICATION</scope>
</reference>
<dbReference type="Proteomes" id="UP000887569">
    <property type="component" value="Unplaced"/>
</dbReference>
<evidence type="ECO:0000256" key="3">
    <source>
        <dbReference type="ARBA" id="ARBA00022448"/>
    </source>
</evidence>
<dbReference type="InterPro" id="IPR001873">
    <property type="entry name" value="ENaC"/>
</dbReference>
<dbReference type="Pfam" id="PF00858">
    <property type="entry name" value="ASC"/>
    <property type="match status" value="1"/>
</dbReference>
<comment type="similarity">
    <text evidence="2 13">Belongs to the amiloride-sensitive sodium channel (TC 1.A.6) family.</text>
</comment>